<feature type="non-terminal residue" evidence="3">
    <location>
        <position position="1"/>
    </location>
</feature>
<dbReference type="NCBIfam" id="NF006598">
    <property type="entry name" value="PRK09135.1"/>
    <property type="match status" value="1"/>
</dbReference>
<reference evidence="3" key="1">
    <citation type="submission" date="2018-05" db="EMBL/GenBank/DDBJ databases">
        <authorList>
            <person name="Lanie J.A."/>
            <person name="Ng W.-L."/>
            <person name="Kazmierczak K.M."/>
            <person name="Andrzejewski T.M."/>
            <person name="Davidsen T.M."/>
            <person name="Wayne K.J."/>
            <person name="Tettelin H."/>
            <person name="Glass J.I."/>
            <person name="Rusch D."/>
            <person name="Podicherti R."/>
            <person name="Tsui H.-C.T."/>
            <person name="Winkler M.E."/>
        </authorList>
    </citation>
    <scope>NUCLEOTIDE SEQUENCE</scope>
</reference>
<evidence type="ECO:0000256" key="1">
    <source>
        <dbReference type="ARBA" id="ARBA00006484"/>
    </source>
</evidence>
<dbReference type="PRINTS" id="PR00081">
    <property type="entry name" value="GDHRDH"/>
</dbReference>
<dbReference type="InterPro" id="IPR036291">
    <property type="entry name" value="NAD(P)-bd_dom_sf"/>
</dbReference>
<dbReference type="InterPro" id="IPR020904">
    <property type="entry name" value="Sc_DH/Rdtase_CS"/>
</dbReference>
<accession>A0A381NBK8</accession>
<protein>
    <recommendedName>
        <fullName evidence="4">Pteridine reductase</fullName>
    </recommendedName>
</protein>
<dbReference type="Gene3D" id="3.40.50.720">
    <property type="entry name" value="NAD(P)-binding Rossmann-like Domain"/>
    <property type="match status" value="1"/>
</dbReference>
<dbReference type="GO" id="GO:0016491">
    <property type="term" value="F:oxidoreductase activity"/>
    <property type="evidence" value="ECO:0007669"/>
    <property type="project" value="UniProtKB-KW"/>
</dbReference>
<evidence type="ECO:0000256" key="2">
    <source>
        <dbReference type="ARBA" id="ARBA00023002"/>
    </source>
</evidence>
<evidence type="ECO:0008006" key="4">
    <source>
        <dbReference type="Google" id="ProtNLM"/>
    </source>
</evidence>
<dbReference type="Pfam" id="PF13561">
    <property type="entry name" value="adh_short_C2"/>
    <property type="match status" value="1"/>
</dbReference>
<dbReference type="SUPFAM" id="SSF51735">
    <property type="entry name" value="NAD(P)-binding Rossmann-fold domains"/>
    <property type="match status" value="1"/>
</dbReference>
<keyword evidence="2" id="KW-0560">Oxidoreductase</keyword>
<dbReference type="InterPro" id="IPR002347">
    <property type="entry name" value="SDR_fam"/>
</dbReference>
<evidence type="ECO:0000313" key="3">
    <source>
        <dbReference type="EMBL" id="SUZ51976.1"/>
    </source>
</evidence>
<gene>
    <name evidence="3" type="ORF">METZ01_LOCUS4830</name>
</gene>
<dbReference type="EMBL" id="UINC01000250">
    <property type="protein sequence ID" value="SUZ51976.1"/>
    <property type="molecule type" value="Genomic_DNA"/>
</dbReference>
<organism evidence="3">
    <name type="scientific">marine metagenome</name>
    <dbReference type="NCBI Taxonomy" id="408172"/>
    <lineage>
        <taxon>unclassified sequences</taxon>
        <taxon>metagenomes</taxon>
        <taxon>ecological metagenomes</taxon>
    </lineage>
</organism>
<dbReference type="PANTHER" id="PTHR43639">
    <property type="entry name" value="OXIDOREDUCTASE, SHORT-CHAIN DEHYDROGENASE/REDUCTASE FAMILY (AFU_ORTHOLOGUE AFUA_5G02870)"/>
    <property type="match status" value="1"/>
</dbReference>
<dbReference type="PROSITE" id="PS00061">
    <property type="entry name" value="ADH_SHORT"/>
    <property type="match status" value="1"/>
</dbReference>
<name>A0A381NBK8_9ZZZZ</name>
<sequence length="242" mass="26178">VTGAAKRIGASIVETFHTNGYLVIIHYNRSVVEANALADRLNKKRASSAICLQADLNDQEAIDLLASETLTCYQRLDVLVNNASTYYATPFGAATQRQWDDLQNSNLRGAFFLSQALSQELVIRNGSIVNIVDTYADRPLLHHSVYSIAKASLKAMTKALAIELAPKVRVNGVAPGAILWPATLENGNDPQVVQARAKVLKNIPLGTLGHLQDIADATYFLACDANYITGQVIKIDGGRSLS</sequence>
<dbReference type="PANTHER" id="PTHR43639:SF1">
    <property type="entry name" value="SHORT-CHAIN DEHYDROGENASE_REDUCTASE FAMILY PROTEIN"/>
    <property type="match status" value="1"/>
</dbReference>
<dbReference type="PRINTS" id="PR00080">
    <property type="entry name" value="SDRFAMILY"/>
</dbReference>
<dbReference type="AlphaFoldDB" id="A0A381NBK8"/>
<comment type="similarity">
    <text evidence="1">Belongs to the short-chain dehydrogenases/reductases (SDR) family.</text>
</comment>
<proteinExistence type="inferred from homology"/>